<dbReference type="RefSeq" id="WP_408080737.1">
    <property type="nucleotide sequence ID" value="NZ_JBELQC010000003.1"/>
</dbReference>
<proteinExistence type="predicted"/>
<evidence type="ECO:0000313" key="7">
    <source>
        <dbReference type="Proteomes" id="UP001629244"/>
    </source>
</evidence>
<comment type="caution">
    <text evidence="6">The sequence shown here is derived from an EMBL/GenBank/DDBJ whole genome shotgun (WGS) entry which is preliminary data.</text>
</comment>
<evidence type="ECO:0000259" key="5">
    <source>
        <dbReference type="PROSITE" id="PS52015"/>
    </source>
</evidence>
<evidence type="ECO:0000256" key="1">
    <source>
        <dbReference type="ARBA" id="ARBA00004167"/>
    </source>
</evidence>
<protein>
    <submittedName>
        <fullName evidence="6">Energy transducer TonB</fullName>
    </submittedName>
</protein>
<keyword evidence="7" id="KW-1185">Reference proteome</keyword>
<evidence type="ECO:0000256" key="2">
    <source>
        <dbReference type="ARBA" id="ARBA00022692"/>
    </source>
</evidence>
<feature type="domain" description="TonB C-terminal" evidence="5">
    <location>
        <begin position="39"/>
        <end position="132"/>
    </location>
</feature>
<evidence type="ECO:0000313" key="6">
    <source>
        <dbReference type="EMBL" id="MFL9842379.1"/>
    </source>
</evidence>
<gene>
    <name evidence="6" type="ORF">ABS767_15520</name>
</gene>
<reference evidence="6 7" key="1">
    <citation type="submission" date="2024-06" db="EMBL/GenBank/DDBJ databases">
        <authorList>
            <person name="Kaempfer P."/>
            <person name="Viver T."/>
        </authorList>
    </citation>
    <scope>NUCLEOTIDE SEQUENCE [LARGE SCALE GENOMIC DNA]</scope>
    <source>
        <strain evidence="6 7">ST-64</strain>
    </source>
</reference>
<keyword evidence="3" id="KW-1133">Transmembrane helix</keyword>
<keyword evidence="2" id="KW-0812">Transmembrane</keyword>
<dbReference type="PROSITE" id="PS52015">
    <property type="entry name" value="TONB_CTD"/>
    <property type="match status" value="1"/>
</dbReference>
<evidence type="ECO:0000256" key="4">
    <source>
        <dbReference type="ARBA" id="ARBA00023136"/>
    </source>
</evidence>
<organism evidence="6 7">
    <name type="scientific">Sphingomonas plantiphila</name>
    <dbReference type="NCBI Taxonomy" id="3163295"/>
    <lineage>
        <taxon>Bacteria</taxon>
        <taxon>Pseudomonadati</taxon>
        <taxon>Pseudomonadota</taxon>
        <taxon>Alphaproteobacteria</taxon>
        <taxon>Sphingomonadales</taxon>
        <taxon>Sphingomonadaceae</taxon>
        <taxon>Sphingomonas</taxon>
    </lineage>
</organism>
<dbReference type="InterPro" id="IPR037682">
    <property type="entry name" value="TonB_C"/>
</dbReference>
<dbReference type="InterPro" id="IPR006260">
    <property type="entry name" value="TonB/TolA_C"/>
</dbReference>
<sequence>MLLILAAGAAILMVWGAVVWAISALGPPPPDPALANREARVASSPGGWITPDDYPIDARKLGETGRVAVTMVISPRGRVTGCAVTQSSGSANLDRTTCELLQRRGRYLPARDASGAAIEGKAALRFRWQLED</sequence>
<name>A0ABW8YQC0_9SPHN</name>
<dbReference type="SUPFAM" id="SSF74653">
    <property type="entry name" value="TolA/TonB C-terminal domain"/>
    <property type="match status" value="1"/>
</dbReference>
<keyword evidence="4" id="KW-0472">Membrane</keyword>
<dbReference type="EMBL" id="JBELQC010000003">
    <property type="protein sequence ID" value="MFL9842379.1"/>
    <property type="molecule type" value="Genomic_DNA"/>
</dbReference>
<accession>A0ABW8YQC0</accession>
<dbReference type="Pfam" id="PF03544">
    <property type="entry name" value="TonB_C"/>
    <property type="match status" value="1"/>
</dbReference>
<evidence type="ECO:0000256" key="3">
    <source>
        <dbReference type="ARBA" id="ARBA00022989"/>
    </source>
</evidence>
<comment type="subcellular location">
    <subcellularLocation>
        <location evidence="1">Membrane</location>
        <topology evidence="1">Single-pass membrane protein</topology>
    </subcellularLocation>
</comment>
<dbReference type="Proteomes" id="UP001629244">
    <property type="component" value="Unassembled WGS sequence"/>
</dbReference>
<dbReference type="NCBIfam" id="TIGR01352">
    <property type="entry name" value="tonB_Cterm"/>
    <property type="match status" value="1"/>
</dbReference>
<dbReference type="Gene3D" id="3.30.1150.10">
    <property type="match status" value="1"/>
</dbReference>